<organism evidence="3 4">
    <name type="scientific">Flavobacterium lipolyticum</name>
    <dbReference type="NCBI Taxonomy" id="2893754"/>
    <lineage>
        <taxon>Bacteria</taxon>
        <taxon>Pseudomonadati</taxon>
        <taxon>Bacteroidota</taxon>
        <taxon>Flavobacteriia</taxon>
        <taxon>Flavobacteriales</taxon>
        <taxon>Flavobacteriaceae</taxon>
        <taxon>Flavobacterium</taxon>
    </lineage>
</organism>
<comment type="caution">
    <text evidence="3">The sequence shown here is derived from an EMBL/GenBank/DDBJ whole genome shotgun (WGS) entry which is preliminary data.</text>
</comment>
<gene>
    <name evidence="3" type="ORF">LNQ34_17370</name>
</gene>
<reference evidence="3" key="1">
    <citation type="submission" date="2021-11" db="EMBL/GenBank/DDBJ databases">
        <title>Description of novel Flavobacterium species.</title>
        <authorList>
            <person name="Saticioglu I.B."/>
            <person name="Ay H."/>
            <person name="Altun S."/>
            <person name="Duman M."/>
        </authorList>
    </citation>
    <scope>NUCLEOTIDE SEQUENCE</scope>
    <source>
        <strain evidence="3">F-126</strain>
    </source>
</reference>
<protein>
    <submittedName>
        <fullName evidence="3">DUF839 domain-containing protein</fullName>
    </submittedName>
</protein>
<dbReference type="Proteomes" id="UP001430700">
    <property type="component" value="Unassembled WGS sequence"/>
</dbReference>
<sequence length="881" mass="95507">MKKKLLSIAALLLITNSVIQAQTTVFDKGSSWSYNDKGVQLADQWKNTDFDISAWKSGNGPLGYGDPVTTTITKPLNAAYFTKDFTVNLSDLSATMELGVMRDDGIIVFLNGVEVVRDNMPAGSIDYNTPSSTTVDGANESIYNIFSIPKSKFVQGVNRISIELHNRGASSSDLRVDAYLKTVPDNGFEKESPWRFNDNGVQLADQWKNPGFDISAWKSGNGPLGYGDPVTTTIAKPLNAAYFTKDFTVNLSDLSATMELGVMRDDGIIVFLNGVEIVRDNMPAGAILYDTFSTTTVDGANESIYNIFSIPKTNFVQGVNRISIELHNRSASSSDLRMDAYLKKAVPPVVIPPDTSCNDGNHISCFTSIVPTVQTPKLIIPKQHKYQLILKEGDNYTEGGGFVGGLNDFTGYVAKKTNGVSSSTDGYLSVNHETNPGGVTMAEINYNATTKLWQLTKSRAVDFSSASLVQTIRNCSGGVTPWGTIVTAEESVAGNDTNGDGYKDYGWLVEIDPVTAQVSSKNANGTKGKLWQMGIMNHENVVVNNAGTIAYYGEDGGTHMVYKYTMDTPNNLSSGNLYVLKLDQGITNGNPVTTTATWIQVPNKTQADQNNTTSLAESLGGTKFNGIEDVEISPLDGKIYFTAKGLDKVYRMKDNGTTASEVEVFVGGGSTVYTLHTTDGVKTESWGDGNDNLTFDELGNLWVLQDGGKNYIWVIAPDHTQANPKVKLFASMPAGSEPTGLTFTPDHKFGFFSIQHPGSGIDKDVDATGNTIDYRGKSATIVIALKQNLGVDNSLGIIDHNQNEIIVTPNPTSGMVQITSGNLNNLQVTAYNMLGQIVYKKAFSQNLVTELDLTTQLQYSNMLILNIEADGFQKTVKLLKK</sequence>
<feature type="chain" id="PRO_5047134648" evidence="2">
    <location>
        <begin position="22"/>
        <end position="881"/>
    </location>
</feature>
<keyword evidence="4" id="KW-1185">Reference proteome</keyword>
<feature type="signal peptide" evidence="2">
    <location>
        <begin position="1"/>
        <end position="21"/>
    </location>
</feature>
<name>A0ABS8M3Z8_9FLAO</name>
<evidence type="ECO:0000256" key="1">
    <source>
        <dbReference type="ARBA" id="ARBA00022729"/>
    </source>
</evidence>
<dbReference type="Pfam" id="PF05787">
    <property type="entry name" value="PhoX"/>
    <property type="match status" value="1"/>
</dbReference>
<dbReference type="EMBL" id="JAJJMN010000002">
    <property type="protein sequence ID" value="MCC9019546.1"/>
    <property type="molecule type" value="Genomic_DNA"/>
</dbReference>
<dbReference type="Gene3D" id="2.60.120.260">
    <property type="entry name" value="Galactose-binding domain-like"/>
    <property type="match status" value="2"/>
</dbReference>
<dbReference type="NCBIfam" id="TIGR04183">
    <property type="entry name" value="Por_Secre_tail"/>
    <property type="match status" value="1"/>
</dbReference>
<evidence type="ECO:0000313" key="3">
    <source>
        <dbReference type="EMBL" id="MCC9019546.1"/>
    </source>
</evidence>
<accession>A0ABS8M3Z8</accession>
<keyword evidence="1 2" id="KW-0732">Signal</keyword>
<dbReference type="PANTHER" id="PTHR35399">
    <property type="entry name" value="SLR8030 PROTEIN"/>
    <property type="match status" value="1"/>
</dbReference>
<dbReference type="InterPro" id="IPR008557">
    <property type="entry name" value="PhoX"/>
</dbReference>
<dbReference type="InterPro" id="IPR026444">
    <property type="entry name" value="Secre_tail"/>
</dbReference>
<dbReference type="SUPFAM" id="SSF63829">
    <property type="entry name" value="Calcium-dependent phosphotriesterase"/>
    <property type="match status" value="1"/>
</dbReference>
<evidence type="ECO:0000256" key="2">
    <source>
        <dbReference type="SAM" id="SignalP"/>
    </source>
</evidence>
<evidence type="ECO:0000313" key="4">
    <source>
        <dbReference type="Proteomes" id="UP001430700"/>
    </source>
</evidence>
<proteinExistence type="predicted"/>
<dbReference type="RefSeq" id="WP_230000626.1">
    <property type="nucleotide sequence ID" value="NZ_JAJJMN010000002.1"/>
</dbReference>
<dbReference type="PANTHER" id="PTHR35399:SF2">
    <property type="entry name" value="DUF839 DOMAIN-CONTAINING PROTEIN"/>
    <property type="match status" value="1"/>
</dbReference>